<comment type="caution">
    <text evidence="2">The sequence shown here is derived from an EMBL/GenBank/DDBJ whole genome shotgun (WGS) entry which is preliminary data.</text>
</comment>
<protein>
    <submittedName>
        <fullName evidence="2">Uncharacterized protein</fullName>
    </submittedName>
</protein>
<gene>
    <name evidence="2" type="ORF">Mgra_00008594</name>
</gene>
<dbReference type="Proteomes" id="UP000605970">
    <property type="component" value="Unassembled WGS sequence"/>
</dbReference>
<keyword evidence="3" id="KW-1185">Reference proteome</keyword>
<dbReference type="AlphaFoldDB" id="A0A8S9ZFB4"/>
<sequence>MRFLFLIFSIFGLSMMKLLVQANDLNINPTKAVGTQIDKIEINPFITGGILNRIDNILLDIKCKTGFWFIFTNYLREFFGGTNLKKIFDVMIRDFLSLKEGLINNPLSFENVSVELRELEAIALNKVETISSLDLKIKEIIKEKHINGILNLIKRTIDESRHNLLKMYIEIKSKNMENLPYYFKRGYLSLILKSKSFEELPLINQSEQEMAEWSLRSKEEQGKYEVNAVISIIESGIGAGMSMFHPQSKGLIYAFNKNVSLRIHICYLSNNVKQFEQIYLYSLFMRVISKFYYVLNGIVSAQILEVGSFPDAVELLYLWILRSEIIVPFMERINANTKIYGDNEDQKTVNKLLSQTLHVFWELDKRYIIEDRIRSLKDSFTHEVVLSKIMELPQAYFVQSSNGALFYQIHISSKNYLQDKLKRL</sequence>
<keyword evidence="1" id="KW-0732">Signal</keyword>
<feature type="signal peptide" evidence="1">
    <location>
        <begin position="1"/>
        <end position="22"/>
    </location>
</feature>
<evidence type="ECO:0000256" key="1">
    <source>
        <dbReference type="SAM" id="SignalP"/>
    </source>
</evidence>
<dbReference type="OrthoDB" id="5897721at2759"/>
<evidence type="ECO:0000313" key="2">
    <source>
        <dbReference type="EMBL" id="KAF7631153.1"/>
    </source>
</evidence>
<proteinExistence type="predicted"/>
<feature type="chain" id="PRO_5035849548" evidence="1">
    <location>
        <begin position="23"/>
        <end position="424"/>
    </location>
</feature>
<reference evidence="2" key="1">
    <citation type="journal article" date="2020" name="Ecol. Evol.">
        <title>Genome structure and content of the rice root-knot nematode (Meloidogyne graminicola).</title>
        <authorList>
            <person name="Phan N.T."/>
            <person name="Danchin E.G.J."/>
            <person name="Klopp C."/>
            <person name="Perfus-Barbeoch L."/>
            <person name="Kozlowski D.K."/>
            <person name="Koutsovoulos G.D."/>
            <person name="Lopez-Roques C."/>
            <person name="Bouchez O."/>
            <person name="Zahm M."/>
            <person name="Besnard G."/>
            <person name="Bellafiore S."/>
        </authorList>
    </citation>
    <scope>NUCLEOTIDE SEQUENCE</scope>
    <source>
        <strain evidence="2">VN-18</strain>
    </source>
</reference>
<evidence type="ECO:0000313" key="3">
    <source>
        <dbReference type="Proteomes" id="UP000605970"/>
    </source>
</evidence>
<organism evidence="2 3">
    <name type="scientific">Meloidogyne graminicola</name>
    <dbReference type="NCBI Taxonomy" id="189291"/>
    <lineage>
        <taxon>Eukaryota</taxon>
        <taxon>Metazoa</taxon>
        <taxon>Ecdysozoa</taxon>
        <taxon>Nematoda</taxon>
        <taxon>Chromadorea</taxon>
        <taxon>Rhabditida</taxon>
        <taxon>Tylenchina</taxon>
        <taxon>Tylenchomorpha</taxon>
        <taxon>Tylenchoidea</taxon>
        <taxon>Meloidogynidae</taxon>
        <taxon>Meloidogyninae</taxon>
        <taxon>Meloidogyne</taxon>
    </lineage>
</organism>
<accession>A0A8S9ZFB4</accession>
<name>A0A8S9ZFB4_9BILA</name>
<dbReference type="EMBL" id="JABEBT010000116">
    <property type="protein sequence ID" value="KAF7631153.1"/>
    <property type="molecule type" value="Genomic_DNA"/>
</dbReference>